<feature type="compositionally biased region" description="Basic residues" evidence="15">
    <location>
        <begin position="911"/>
        <end position="936"/>
    </location>
</feature>
<dbReference type="InterPro" id="IPR000121">
    <property type="entry name" value="PEP_util_C"/>
</dbReference>
<comment type="catalytic activity">
    <reaction evidence="11">
        <text>pyruvate + phosphate + ATP = phosphoenolpyruvate + AMP + diphosphate + H(+)</text>
        <dbReference type="Rhea" id="RHEA:10756"/>
        <dbReference type="ChEBI" id="CHEBI:15361"/>
        <dbReference type="ChEBI" id="CHEBI:15378"/>
        <dbReference type="ChEBI" id="CHEBI:30616"/>
        <dbReference type="ChEBI" id="CHEBI:33019"/>
        <dbReference type="ChEBI" id="CHEBI:43474"/>
        <dbReference type="ChEBI" id="CHEBI:58702"/>
        <dbReference type="ChEBI" id="CHEBI:456215"/>
        <dbReference type="EC" id="2.7.9.1"/>
    </reaction>
</comment>
<dbReference type="InterPro" id="IPR023151">
    <property type="entry name" value="PEP_util_CS"/>
</dbReference>
<dbReference type="Gene3D" id="1.10.189.10">
    <property type="entry name" value="Pyruvate Phosphate Dikinase, domain 2"/>
    <property type="match status" value="1"/>
</dbReference>
<dbReference type="GO" id="GO:0046872">
    <property type="term" value="F:metal ion binding"/>
    <property type="evidence" value="ECO:0007669"/>
    <property type="project" value="UniProtKB-UniRule"/>
</dbReference>
<dbReference type="Proteomes" id="UP000257323">
    <property type="component" value="Unassembled WGS sequence"/>
</dbReference>
<feature type="binding site" evidence="13">
    <location>
        <position position="792"/>
    </location>
    <ligand>
        <name>substrate</name>
    </ligand>
</feature>
<dbReference type="Gene3D" id="3.50.30.10">
    <property type="entry name" value="Phosphohistidine domain"/>
    <property type="match status" value="1"/>
</dbReference>
<dbReference type="SUPFAM" id="SSF52009">
    <property type="entry name" value="Phosphohistidine domain"/>
    <property type="match status" value="1"/>
</dbReference>
<feature type="binding site" evidence="14">
    <location>
        <position position="795"/>
    </location>
    <ligand>
        <name>Mg(2+)</name>
        <dbReference type="ChEBI" id="CHEBI:18420"/>
    </ligand>
</feature>
<dbReference type="NCBIfam" id="NF004531">
    <property type="entry name" value="PRK05878.1"/>
    <property type="match status" value="1"/>
</dbReference>
<feature type="binding site" evidence="13">
    <location>
        <position position="795"/>
    </location>
    <ligand>
        <name>substrate</name>
    </ligand>
</feature>
<evidence type="ECO:0000256" key="14">
    <source>
        <dbReference type="PIRSR" id="PIRSR000853-3"/>
    </source>
</evidence>
<sequence length="936" mass="103216">MAKKYVYFFGPGVAEGNKDMKDILGGKGANLAEMAGIGLPVPPGFTISTEVCNLFFKAGNKVPKDVEQQVMTALKRLEKASGLKFGDPSNPLLVSVRSGAKFSMPGMMDTILNLGLNDRTVEGLARKTGNRRFALDCYRRLIHMFGDVVLDIPKKKFEEILRARKEAGQVQYDHELTDKMLEEVIAGYKKLVAAETGREFPQDVLEQLKLAIAAVFKSWHNPRAITYRRKYHIPDNLGTAVNVQQMVFGNYGPTSATGVGFTRNPATGEKELYGEYLVNAQGEDVVAGIRTPSPLKNMEKEMPAVFKQLVSVVKRLEKHYGDVQDFEFTIQEGKLYMLQTRNGKRTGMAAVKIAVDLVEEGLITREQALLKVEPEALNQLLHPIFDLQEKAKHTVLAKGLAASPGAATGQIVFTANEAVAWAKEGKKVILVREETSPDDIHGMSASQGILTATGGMTSHAAVVGRQMGKPAVVGCGSIKVHEEEKAFYIGNRKFEEGQWISIDGSTGEVLEGEIPTKPSEILQVVKGSLKPEESRLYQYFSKLLSWADKSRRLGVRANSDTPADARVAFAFGAEGIGLARTEHMFFGPERLPIVKEMIMAETEEARRQALAKLLPFQKQDFYEFFKEMKGHPVTIRTIDPPLHEFLPKREDLMVELAVLKATGGSAEKIAELEKLLARVKALSEFNPMLGHRGCRLGITYPEITEMQAQAIFEAACELTREGHKVFPEIMIPLVGDVLELANQKAIVNRVADEVMKKYGVKFKYTVGTMVEIPRAALTAEEVAREAEFFSFGTNDLTQTTYGISRDDSAKFLNFYLNHGIWPDDPFETLDQRGVGLLMKWAVEKGRSTRPDLKVGICGVHGGDPRSIVFCHQVGLNYVSCSAYQIPIARLAAAQIAIQEKVAGGKTAAGKKPVKKAPARKAKKVTAAGRKNRKARK</sequence>
<feature type="binding site" evidence="13">
    <location>
        <position position="793"/>
    </location>
    <ligand>
        <name>substrate</name>
    </ligand>
</feature>
<comment type="cofactor">
    <cofactor evidence="1 11 14">
        <name>Mg(2+)</name>
        <dbReference type="ChEBI" id="CHEBI:18420"/>
    </cofactor>
</comment>
<evidence type="ECO:0000256" key="11">
    <source>
        <dbReference type="PIRNR" id="PIRNR000853"/>
    </source>
</evidence>
<dbReference type="EMBL" id="QUAH01000002">
    <property type="protein sequence ID" value="RFT16650.1"/>
    <property type="molecule type" value="Genomic_DNA"/>
</dbReference>
<dbReference type="InterPro" id="IPR008279">
    <property type="entry name" value="PEP-util_enz_mobile_dom"/>
</dbReference>
<feature type="region of interest" description="Disordered" evidence="15">
    <location>
        <begin position="903"/>
        <end position="936"/>
    </location>
</feature>
<dbReference type="Gene3D" id="3.30.1490.20">
    <property type="entry name" value="ATP-grasp fold, A domain"/>
    <property type="match status" value="1"/>
</dbReference>
<name>A0A3E2BPF7_9BACT</name>
<dbReference type="GO" id="GO:0016301">
    <property type="term" value="F:kinase activity"/>
    <property type="evidence" value="ECO:0007669"/>
    <property type="project" value="UniProtKB-UniRule"/>
</dbReference>
<keyword evidence="8 19" id="KW-0418">Kinase</keyword>
<dbReference type="InterPro" id="IPR013815">
    <property type="entry name" value="ATP_grasp_subdomain_1"/>
</dbReference>
<keyword evidence="10 14" id="KW-0460">Magnesium</keyword>
<dbReference type="AlphaFoldDB" id="A0A3E2BPF7"/>
<dbReference type="Pfam" id="PF01326">
    <property type="entry name" value="PPDK_N"/>
    <property type="match status" value="3"/>
</dbReference>
<dbReference type="GO" id="GO:0050242">
    <property type="term" value="F:pyruvate, phosphate dikinase activity"/>
    <property type="evidence" value="ECO:0007669"/>
    <property type="project" value="UniProtKB-UniRule"/>
</dbReference>
<keyword evidence="5" id="KW-0808">Transferase</keyword>
<evidence type="ECO:0000313" key="19">
    <source>
        <dbReference type="EMBL" id="RFT16650.1"/>
    </source>
</evidence>
<organism evidence="19 20">
    <name type="scientific">Candidatus Saccharicenans subterraneus</name>
    <dbReference type="NCBI Taxonomy" id="2508984"/>
    <lineage>
        <taxon>Bacteria</taxon>
        <taxon>Candidatus Aminicenantota</taxon>
        <taxon>Candidatus Aminicenantia</taxon>
        <taxon>Candidatus Aminicenantales</taxon>
        <taxon>Candidatus Saccharicenantaceae</taxon>
        <taxon>Candidatus Saccharicenans</taxon>
    </lineage>
</organism>
<evidence type="ECO:0000259" key="16">
    <source>
        <dbReference type="Pfam" id="PF00391"/>
    </source>
</evidence>
<dbReference type="Pfam" id="PF00391">
    <property type="entry name" value="PEP-utilizers"/>
    <property type="match status" value="1"/>
</dbReference>
<feature type="binding site" evidence="13">
    <location>
        <position position="794"/>
    </location>
    <ligand>
        <name>substrate</name>
    </ligand>
</feature>
<dbReference type="InterPro" id="IPR010121">
    <property type="entry name" value="Pyruvate_phosphate_dikinase"/>
</dbReference>
<dbReference type="PIRSF" id="PIRSF000853">
    <property type="entry name" value="PPDK"/>
    <property type="match status" value="1"/>
</dbReference>
<gene>
    <name evidence="19" type="ORF">OP8BY_1263</name>
</gene>
<dbReference type="InterPro" id="IPR040442">
    <property type="entry name" value="Pyrv_kinase-like_dom_sf"/>
</dbReference>
<proteinExistence type="inferred from homology"/>
<dbReference type="PANTHER" id="PTHR22931:SF9">
    <property type="entry name" value="PYRUVATE, PHOSPHATE DIKINASE 1, CHLOROPLASTIC"/>
    <property type="match status" value="1"/>
</dbReference>
<comment type="similarity">
    <text evidence="2 11">Belongs to the PEP-utilizing enzyme family.</text>
</comment>
<dbReference type="GO" id="GO:0005524">
    <property type="term" value="F:ATP binding"/>
    <property type="evidence" value="ECO:0007669"/>
    <property type="project" value="UniProtKB-UniRule"/>
</dbReference>
<evidence type="ECO:0000256" key="10">
    <source>
        <dbReference type="ARBA" id="ARBA00022842"/>
    </source>
</evidence>
<evidence type="ECO:0000256" key="7">
    <source>
        <dbReference type="ARBA" id="ARBA00022741"/>
    </source>
</evidence>
<accession>A0A3E2BPF7</accession>
<feature type="domain" description="PEP-utilising enzyme mobile" evidence="16">
    <location>
        <begin position="426"/>
        <end position="507"/>
    </location>
</feature>
<dbReference type="Gene3D" id="1.20.80.30">
    <property type="match status" value="1"/>
</dbReference>
<keyword evidence="19" id="KW-0670">Pyruvate</keyword>
<feature type="domain" description="Pyruvate phosphate dikinase AMP/ATP-binding" evidence="17">
    <location>
        <begin position="61"/>
        <end position="294"/>
    </location>
</feature>
<keyword evidence="9" id="KW-0067">ATP-binding</keyword>
<evidence type="ECO:0000256" key="1">
    <source>
        <dbReference type="ARBA" id="ARBA00001946"/>
    </source>
</evidence>
<dbReference type="NCBIfam" id="TIGR01828">
    <property type="entry name" value="pyru_phos_dikin"/>
    <property type="match status" value="1"/>
</dbReference>
<dbReference type="SUPFAM" id="SSF56059">
    <property type="entry name" value="Glutathione synthetase ATP-binding domain-like"/>
    <property type="match status" value="1"/>
</dbReference>
<feature type="domain" description="Pyruvate phosphate dikinase AMP/ATP-binding" evidence="17">
    <location>
        <begin position="306"/>
        <end position="356"/>
    </location>
</feature>
<feature type="binding site" evidence="13">
    <location>
        <position position="771"/>
    </location>
    <ligand>
        <name>substrate</name>
    </ligand>
</feature>
<evidence type="ECO:0000256" key="4">
    <source>
        <dbReference type="ARBA" id="ARBA00020138"/>
    </source>
</evidence>
<reference evidence="19 20" key="1">
    <citation type="submission" date="2018-08" db="EMBL/GenBank/DDBJ databases">
        <title>Genome analysis of the thermophilic bacterium of the candidate phylum Aminicenantes from deep subsurface aquifer revealed its physiology and ecological role.</title>
        <authorList>
            <person name="Kadnikov V.V."/>
            <person name="Mardanov A.V."/>
            <person name="Beletsky A.V."/>
            <person name="Karnachuk O.V."/>
            <person name="Ravin N.V."/>
        </authorList>
    </citation>
    <scope>NUCLEOTIDE SEQUENCE [LARGE SCALE GENOMIC DNA]</scope>
    <source>
        <strain evidence="19">BY38</strain>
    </source>
</reference>
<evidence type="ECO:0000256" key="6">
    <source>
        <dbReference type="ARBA" id="ARBA00022723"/>
    </source>
</evidence>
<dbReference type="Gene3D" id="3.20.20.60">
    <property type="entry name" value="Phosphoenolpyruvate-binding domains"/>
    <property type="match status" value="1"/>
</dbReference>
<evidence type="ECO:0000256" key="12">
    <source>
        <dbReference type="PIRSR" id="PIRSR000853-1"/>
    </source>
</evidence>
<dbReference type="InterPro" id="IPR002192">
    <property type="entry name" value="PPDK_AMP/ATP-bd"/>
</dbReference>
<evidence type="ECO:0000256" key="15">
    <source>
        <dbReference type="SAM" id="MobiDB-lite"/>
    </source>
</evidence>
<dbReference type="SUPFAM" id="SSF51621">
    <property type="entry name" value="Phosphoenolpyruvate/pyruvate domain"/>
    <property type="match status" value="1"/>
</dbReference>
<feature type="domain" description="Pyruvate phosphate dikinase AMP/ATP-binding" evidence="17">
    <location>
        <begin position="22"/>
        <end position="59"/>
    </location>
</feature>
<evidence type="ECO:0000259" key="17">
    <source>
        <dbReference type="Pfam" id="PF01326"/>
    </source>
</evidence>
<feature type="domain" description="PEP-utilising enzyme C-terminal" evidence="18">
    <location>
        <begin position="538"/>
        <end position="896"/>
    </location>
</feature>
<dbReference type="PROSITE" id="PS00742">
    <property type="entry name" value="PEP_ENZYMES_2"/>
    <property type="match status" value="1"/>
</dbReference>
<evidence type="ECO:0000256" key="5">
    <source>
        <dbReference type="ARBA" id="ARBA00022679"/>
    </source>
</evidence>
<comment type="caution">
    <text evidence="19">The sequence shown here is derived from an EMBL/GenBank/DDBJ whole genome shotgun (WGS) entry which is preliminary data.</text>
</comment>
<feature type="binding site" evidence="13">
    <location>
        <position position="580"/>
    </location>
    <ligand>
        <name>substrate</name>
    </ligand>
</feature>
<feature type="binding site" evidence="13">
    <location>
        <position position="636"/>
    </location>
    <ligand>
        <name>substrate</name>
    </ligand>
</feature>
<evidence type="ECO:0000313" key="20">
    <source>
        <dbReference type="Proteomes" id="UP000257323"/>
    </source>
</evidence>
<feature type="active site" description="Proton donor" evidence="12">
    <location>
        <position position="857"/>
    </location>
</feature>
<dbReference type="Pfam" id="PF02896">
    <property type="entry name" value="PEP-utilizers_C"/>
    <property type="match status" value="1"/>
</dbReference>
<keyword evidence="7" id="KW-0547">Nucleotide-binding</keyword>
<evidence type="ECO:0000259" key="18">
    <source>
        <dbReference type="Pfam" id="PF02896"/>
    </source>
</evidence>
<evidence type="ECO:0000256" key="9">
    <source>
        <dbReference type="ARBA" id="ARBA00022840"/>
    </source>
</evidence>
<protein>
    <recommendedName>
        <fullName evidence="4 11">Pyruvate, phosphate dikinase</fullName>
        <ecNumber evidence="3 11">2.7.9.1</ecNumber>
    </recommendedName>
</protein>
<evidence type="ECO:0000256" key="3">
    <source>
        <dbReference type="ARBA" id="ARBA00011994"/>
    </source>
</evidence>
<keyword evidence="6 14" id="KW-0479">Metal-binding</keyword>
<evidence type="ECO:0000256" key="13">
    <source>
        <dbReference type="PIRSR" id="PIRSR000853-2"/>
    </source>
</evidence>
<dbReference type="PANTHER" id="PTHR22931">
    <property type="entry name" value="PHOSPHOENOLPYRUVATE DIKINASE-RELATED"/>
    <property type="match status" value="1"/>
</dbReference>
<dbReference type="Gene3D" id="3.30.470.20">
    <property type="entry name" value="ATP-grasp fold, B domain"/>
    <property type="match status" value="1"/>
</dbReference>
<dbReference type="InterPro" id="IPR036637">
    <property type="entry name" value="Phosphohistidine_dom_sf"/>
</dbReference>
<feature type="binding site" evidence="14">
    <location>
        <position position="771"/>
    </location>
    <ligand>
        <name>Mg(2+)</name>
        <dbReference type="ChEBI" id="CHEBI:18420"/>
    </ligand>
</feature>
<dbReference type="InterPro" id="IPR015813">
    <property type="entry name" value="Pyrv/PenolPyrv_kinase-like_dom"/>
</dbReference>
<dbReference type="EC" id="2.7.9.1" evidence="3 11"/>
<evidence type="ECO:0000256" key="8">
    <source>
        <dbReference type="ARBA" id="ARBA00022777"/>
    </source>
</evidence>
<evidence type="ECO:0000256" key="2">
    <source>
        <dbReference type="ARBA" id="ARBA00007837"/>
    </source>
</evidence>
<feature type="active site" description="Tele-phosphohistidine intermediate" evidence="12">
    <location>
        <position position="459"/>
    </location>
</feature>